<evidence type="ECO:0000256" key="5">
    <source>
        <dbReference type="ARBA" id="ARBA00022946"/>
    </source>
</evidence>
<evidence type="ECO:0000256" key="3">
    <source>
        <dbReference type="ARBA" id="ARBA00022692"/>
    </source>
</evidence>
<reference evidence="13 14" key="1">
    <citation type="submission" date="2024-10" db="EMBL/GenBank/DDBJ databases">
        <title>Updated reference genomes for cyclostephanoid diatoms.</title>
        <authorList>
            <person name="Roberts W.R."/>
            <person name="Alverson A.J."/>
        </authorList>
    </citation>
    <scope>NUCLEOTIDE SEQUENCE [LARGE SCALE GENOMIC DNA]</scope>
    <source>
        <strain evidence="13 14">AJA276-08</strain>
    </source>
</reference>
<accession>A0ABD3NS68</accession>
<name>A0ABD3NS68_9STRA</name>
<dbReference type="Proteomes" id="UP001530315">
    <property type="component" value="Unassembled WGS sequence"/>
</dbReference>
<comment type="similarity">
    <text evidence="2">Belongs to the SHE9 family.</text>
</comment>
<evidence type="ECO:0000256" key="6">
    <source>
        <dbReference type="ARBA" id="ARBA00022989"/>
    </source>
</evidence>
<protein>
    <recommendedName>
        <fullName evidence="15">Sensitive to high expression protein 9, mitochondrial</fullName>
    </recommendedName>
</protein>
<gene>
    <name evidence="13" type="ORF">ACHAW5_004954</name>
</gene>
<sequence length="338" mass="38496">MATTTRPAASYALRHFSIISTATAANNSSPPWLTRYLNLWEQQSGTREIQHLKHNVNLSSSEFDAKQHQVSQARVAVDRALRAFERSQLQHTRLLQSRDRWTSAEASEFARILEEEVRVRSELESAKKDLSKLENEQLEAMHKYMSDLRRRYHEEQLWQDKWRVYSTFGTWGLIVLNTVVFLISQYTVRLREGHRMREIQDSIRQSLLKYEGTLRAIEEREQNSRVNKGGQTTNDERGARTQIVDQNIDNAAAVVENVGGPCSDITHDKQQRKGSSLQSSSHYWSVIRQFATHVSSRIIPADRTTKVDLPSAVLGASATGFAWLVVAVAMSGKGSNSR</sequence>
<keyword evidence="14" id="KW-1185">Reference proteome</keyword>
<dbReference type="Pfam" id="PF05546">
    <property type="entry name" value="She9_MDM33"/>
    <property type="match status" value="1"/>
</dbReference>
<keyword evidence="6 12" id="KW-1133">Transmembrane helix</keyword>
<evidence type="ECO:0000256" key="10">
    <source>
        <dbReference type="ARBA" id="ARBA00024807"/>
    </source>
</evidence>
<dbReference type="EMBL" id="JALLAZ020001289">
    <property type="protein sequence ID" value="KAL3777441.1"/>
    <property type="molecule type" value="Genomic_DNA"/>
</dbReference>
<comment type="function">
    <text evidence="10">Required for the maintenance of the structure of the mitochondrial inner membrane. Involved in mitochondrial morphology. Causes growth arrest when highly overexpressed.</text>
</comment>
<evidence type="ECO:0000256" key="2">
    <source>
        <dbReference type="ARBA" id="ARBA00007472"/>
    </source>
</evidence>
<evidence type="ECO:0000256" key="8">
    <source>
        <dbReference type="ARBA" id="ARBA00023128"/>
    </source>
</evidence>
<keyword evidence="4" id="KW-0999">Mitochondrion inner membrane</keyword>
<evidence type="ECO:0008006" key="15">
    <source>
        <dbReference type="Google" id="ProtNLM"/>
    </source>
</evidence>
<keyword evidence="9 12" id="KW-0472">Membrane</keyword>
<keyword evidence="8" id="KW-0496">Mitochondrion</keyword>
<comment type="caution">
    <text evidence="13">The sequence shown here is derived from an EMBL/GenBank/DDBJ whole genome shotgun (WGS) entry which is preliminary data.</text>
</comment>
<evidence type="ECO:0000256" key="1">
    <source>
        <dbReference type="ARBA" id="ARBA00004273"/>
    </source>
</evidence>
<dbReference type="AlphaFoldDB" id="A0ABD3NS68"/>
<evidence type="ECO:0000313" key="14">
    <source>
        <dbReference type="Proteomes" id="UP001530315"/>
    </source>
</evidence>
<dbReference type="PANTHER" id="PTHR31961:SF3">
    <property type="entry name" value="SENSITIVE TO HIGH EXPRESSION PROTEIN 9, MITOCHONDRIAL"/>
    <property type="match status" value="1"/>
</dbReference>
<evidence type="ECO:0000256" key="9">
    <source>
        <dbReference type="ARBA" id="ARBA00023136"/>
    </source>
</evidence>
<keyword evidence="5" id="KW-0809">Transit peptide</keyword>
<evidence type="ECO:0000256" key="7">
    <source>
        <dbReference type="ARBA" id="ARBA00023054"/>
    </source>
</evidence>
<evidence type="ECO:0000256" key="11">
    <source>
        <dbReference type="SAM" id="Coils"/>
    </source>
</evidence>
<evidence type="ECO:0000256" key="12">
    <source>
        <dbReference type="SAM" id="Phobius"/>
    </source>
</evidence>
<feature type="transmembrane region" description="Helical" evidence="12">
    <location>
        <begin position="168"/>
        <end position="188"/>
    </location>
</feature>
<dbReference type="PANTHER" id="PTHR31961">
    <property type="entry name" value="SENSITIVE TO HIGH EXPRESSION PROTEIN 9, MITOCHONDRIAL"/>
    <property type="match status" value="1"/>
</dbReference>
<proteinExistence type="inferred from homology"/>
<feature type="transmembrane region" description="Helical" evidence="12">
    <location>
        <begin position="312"/>
        <end position="332"/>
    </location>
</feature>
<dbReference type="GO" id="GO:0005743">
    <property type="term" value="C:mitochondrial inner membrane"/>
    <property type="evidence" value="ECO:0007669"/>
    <property type="project" value="UniProtKB-SubCell"/>
</dbReference>
<evidence type="ECO:0000256" key="4">
    <source>
        <dbReference type="ARBA" id="ARBA00022792"/>
    </source>
</evidence>
<feature type="coiled-coil region" evidence="11">
    <location>
        <begin position="116"/>
        <end position="143"/>
    </location>
</feature>
<evidence type="ECO:0000313" key="13">
    <source>
        <dbReference type="EMBL" id="KAL3777441.1"/>
    </source>
</evidence>
<keyword evidence="3 12" id="KW-0812">Transmembrane</keyword>
<dbReference type="InterPro" id="IPR008839">
    <property type="entry name" value="MDM33_fungi"/>
</dbReference>
<organism evidence="13 14">
    <name type="scientific">Stephanodiscus triporus</name>
    <dbReference type="NCBI Taxonomy" id="2934178"/>
    <lineage>
        <taxon>Eukaryota</taxon>
        <taxon>Sar</taxon>
        <taxon>Stramenopiles</taxon>
        <taxon>Ochrophyta</taxon>
        <taxon>Bacillariophyta</taxon>
        <taxon>Coscinodiscophyceae</taxon>
        <taxon>Thalassiosirophycidae</taxon>
        <taxon>Stephanodiscales</taxon>
        <taxon>Stephanodiscaceae</taxon>
        <taxon>Stephanodiscus</taxon>
    </lineage>
</organism>
<keyword evidence="7 11" id="KW-0175">Coiled coil</keyword>
<comment type="subcellular location">
    <subcellularLocation>
        <location evidence="1">Mitochondrion inner membrane</location>
    </subcellularLocation>
</comment>